<evidence type="ECO:0000313" key="2">
    <source>
        <dbReference type="EMBL" id="PPK96379.1"/>
    </source>
</evidence>
<dbReference type="AlphaFoldDB" id="A0A2S6IQ64"/>
<feature type="signal peptide" evidence="1">
    <location>
        <begin position="1"/>
        <end position="20"/>
    </location>
</feature>
<feature type="chain" id="PRO_5015591564" evidence="1">
    <location>
        <begin position="21"/>
        <end position="144"/>
    </location>
</feature>
<proteinExistence type="predicted"/>
<evidence type="ECO:0000256" key="1">
    <source>
        <dbReference type="SAM" id="SignalP"/>
    </source>
</evidence>
<keyword evidence="1" id="KW-0732">Signal</keyword>
<organism evidence="2 3">
    <name type="scientific">Nonlabens xylanidelens</name>
    <dbReference type="NCBI Taxonomy" id="191564"/>
    <lineage>
        <taxon>Bacteria</taxon>
        <taxon>Pseudomonadati</taxon>
        <taxon>Bacteroidota</taxon>
        <taxon>Flavobacteriia</taxon>
        <taxon>Flavobacteriales</taxon>
        <taxon>Flavobacteriaceae</taxon>
        <taxon>Nonlabens</taxon>
    </lineage>
</organism>
<dbReference type="Proteomes" id="UP000239002">
    <property type="component" value="Unassembled WGS sequence"/>
</dbReference>
<keyword evidence="3" id="KW-1185">Reference proteome</keyword>
<dbReference type="OrthoDB" id="1201186at2"/>
<name>A0A2S6IQ64_9FLAO</name>
<dbReference type="EMBL" id="PTJE01000001">
    <property type="protein sequence ID" value="PPK96379.1"/>
    <property type="molecule type" value="Genomic_DNA"/>
</dbReference>
<reference evidence="2 3" key="1">
    <citation type="submission" date="2018-02" db="EMBL/GenBank/DDBJ databases">
        <title>Genomic Encyclopedia of Archaeal and Bacterial Type Strains, Phase II (KMG-II): from individual species to whole genera.</title>
        <authorList>
            <person name="Goeker M."/>
        </authorList>
    </citation>
    <scope>NUCLEOTIDE SEQUENCE [LARGE SCALE GENOMIC DNA]</scope>
    <source>
        <strain evidence="2 3">DSM 16809</strain>
    </source>
</reference>
<dbReference type="PROSITE" id="PS51257">
    <property type="entry name" value="PROKAR_LIPOPROTEIN"/>
    <property type="match status" value="1"/>
</dbReference>
<comment type="caution">
    <text evidence="2">The sequence shown here is derived from an EMBL/GenBank/DDBJ whole genome shotgun (WGS) entry which is preliminary data.</text>
</comment>
<gene>
    <name evidence="2" type="ORF">LY01_00198</name>
</gene>
<evidence type="ECO:0000313" key="3">
    <source>
        <dbReference type="Proteomes" id="UP000239002"/>
    </source>
</evidence>
<sequence length="144" mass="15919">MKIRNAYILALLLTVFACTSDDSRNNNPFLVDLGFQMDLNTNLPQYSNLNFPGNFVIVPNVGLRGAVVYNFNNSQYVAYELSDPNHSPNSCSTLEISGIEATCPCTDDINKYNILTGQPIEGDGQYGLKAYRVERNGATIRISN</sequence>
<protein>
    <submittedName>
        <fullName evidence="2">Nitrite reductase/ring-hydroxylating ferredoxin subunit</fullName>
    </submittedName>
</protein>
<dbReference type="RefSeq" id="WP_104513947.1">
    <property type="nucleotide sequence ID" value="NZ_MQVW01000022.1"/>
</dbReference>
<accession>A0A2S6IQ64</accession>